<keyword evidence="1" id="KW-1133">Transmembrane helix</keyword>
<feature type="transmembrane region" description="Helical" evidence="1">
    <location>
        <begin position="21"/>
        <end position="40"/>
    </location>
</feature>
<name>A0A517SG41_9PLAN</name>
<organism evidence="2 3">
    <name type="scientific">Caulifigura coniformis</name>
    <dbReference type="NCBI Taxonomy" id="2527983"/>
    <lineage>
        <taxon>Bacteria</taxon>
        <taxon>Pseudomonadati</taxon>
        <taxon>Planctomycetota</taxon>
        <taxon>Planctomycetia</taxon>
        <taxon>Planctomycetales</taxon>
        <taxon>Planctomycetaceae</taxon>
        <taxon>Caulifigura</taxon>
    </lineage>
</organism>
<gene>
    <name evidence="2" type="ORF">Pan44_31320</name>
</gene>
<dbReference type="InParanoid" id="A0A517SG41"/>
<keyword evidence="3" id="KW-1185">Reference proteome</keyword>
<protein>
    <recommendedName>
        <fullName evidence="4">Lipocalin-like domain-containing protein</fullName>
    </recommendedName>
</protein>
<keyword evidence="1" id="KW-0472">Membrane</keyword>
<keyword evidence="1" id="KW-0812">Transmembrane</keyword>
<evidence type="ECO:0000313" key="2">
    <source>
        <dbReference type="EMBL" id="QDT55091.1"/>
    </source>
</evidence>
<accession>A0A517SG41</accession>
<dbReference type="Proteomes" id="UP000315700">
    <property type="component" value="Chromosome"/>
</dbReference>
<dbReference type="EMBL" id="CP036271">
    <property type="protein sequence ID" value="QDT55091.1"/>
    <property type="molecule type" value="Genomic_DNA"/>
</dbReference>
<evidence type="ECO:0008006" key="4">
    <source>
        <dbReference type="Google" id="ProtNLM"/>
    </source>
</evidence>
<reference evidence="2 3" key="1">
    <citation type="submission" date="2019-02" db="EMBL/GenBank/DDBJ databases">
        <title>Deep-cultivation of Planctomycetes and their phenomic and genomic characterization uncovers novel biology.</title>
        <authorList>
            <person name="Wiegand S."/>
            <person name="Jogler M."/>
            <person name="Boedeker C."/>
            <person name="Pinto D."/>
            <person name="Vollmers J."/>
            <person name="Rivas-Marin E."/>
            <person name="Kohn T."/>
            <person name="Peeters S.H."/>
            <person name="Heuer A."/>
            <person name="Rast P."/>
            <person name="Oberbeckmann S."/>
            <person name="Bunk B."/>
            <person name="Jeske O."/>
            <person name="Meyerdierks A."/>
            <person name="Storesund J.E."/>
            <person name="Kallscheuer N."/>
            <person name="Luecker S."/>
            <person name="Lage O.M."/>
            <person name="Pohl T."/>
            <person name="Merkel B.J."/>
            <person name="Hornburger P."/>
            <person name="Mueller R.-W."/>
            <person name="Bruemmer F."/>
            <person name="Labrenz M."/>
            <person name="Spormann A.M."/>
            <person name="Op den Camp H."/>
            <person name="Overmann J."/>
            <person name="Amann R."/>
            <person name="Jetten M.S.M."/>
            <person name="Mascher T."/>
            <person name="Medema M.H."/>
            <person name="Devos D.P."/>
            <person name="Kaster A.-K."/>
            <person name="Ovreas L."/>
            <person name="Rohde M."/>
            <person name="Galperin M.Y."/>
            <person name="Jogler C."/>
        </authorList>
    </citation>
    <scope>NUCLEOTIDE SEQUENCE [LARGE SCALE GENOMIC DNA]</scope>
    <source>
        <strain evidence="2 3">Pan44</strain>
    </source>
</reference>
<sequence>MGWNRITMDKTQIEPVRRLRRWPVVAFVLVLVSMVSWWNWPRGDARFVGTWQLIRDDGPLPAFMIFDRSGGGRTVDISGKSLTHFSWEFDGRALVYRPPLGLGRSRWLTEISGAMRKYLGTSLLAYEERAEVITLTGDLLNTRLSRSGNSFNLQRVRTR</sequence>
<dbReference type="RefSeq" id="WP_145030883.1">
    <property type="nucleotide sequence ID" value="NZ_CP036271.1"/>
</dbReference>
<dbReference type="AlphaFoldDB" id="A0A517SG41"/>
<evidence type="ECO:0000313" key="3">
    <source>
        <dbReference type="Proteomes" id="UP000315700"/>
    </source>
</evidence>
<proteinExistence type="predicted"/>
<evidence type="ECO:0000256" key="1">
    <source>
        <dbReference type="SAM" id="Phobius"/>
    </source>
</evidence>
<dbReference type="KEGG" id="ccos:Pan44_31320"/>